<evidence type="ECO:0000313" key="1">
    <source>
        <dbReference type="EMBL" id="GJD89984.1"/>
    </source>
</evidence>
<name>A0AAV4ZPY6_9HYPH</name>
<sequence>MRICLLFALAAGLLGLALRLLLPVIPADASFREVVRYYGADRPPGESGNMRETSAPY</sequence>
<organism evidence="1 2">
    <name type="scientific">Methylobacterium hispanicum</name>
    <dbReference type="NCBI Taxonomy" id="270350"/>
    <lineage>
        <taxon>Bacteria</taxon>
        <taxon>Pseudomonadati</taxon>
        <taxon>Pseudomonadota</taxon>
        <taxon>Alphaproteobacteria</taxon>
        <taxon>Hyphomicrobiales</taxon>
        <taxon>Methylobacteriaceae</taxon>
        <taxon>Methylobacterium</taxon>
    </lineage>
</organism>
<dbReference type="EMBL" id="BPQO01000015">
    <property type="protein sequence ID" value="GJD89984.1"/>
    <property type="molecule type" value="Genomic_DNA"/>
</dbReference>
<protein>
    <submittedName>
        <fullName evidence="1">Uncharacterized protein</fullName>
    </submittedName>
</protein>
<dbReference type="AlphaFoldDB" id="A0AAV4ZPY6"/>
<evidence type="ECO:0000313" key="2">
    <source>
        <dbReference type="Proteomes" id="UP001055247"/>
    </source>
</evidence>
<accession>A0AAV4ZPY6</accession>
<keyword evidence="2" id="KW-1185">Reference proteome</keyword>
<reference evidence="1" key="1">
    <citation type="journal article" date="2016" name="Front. Microbiol.">
        <title>Genome Sequence of the Piezophilic, Mesophilic Sulfate-Reducing Bacterium Desulfovibrio indicus J2T.</title>
        <authorList>
            <person name="Cao J."/>
            <person name="Maignien L."/>
            <person name="Shao Z."/>
            <person name="Alain K."/>
            <person name="Jebbar M."/>
        </authorList>
    </citation>
    <scope>NUCLEOTIDE SEQUENCE</scope>
    <source>
        <strain evidence="1">DSM 16372</strain>
    </source>
</reference>
<proteinExistence type="predicted"/>
<reference evidence="1" key="2">
    <citation type="submission" date="2021-08" db="EMBL/GenBank/DDBJ databases">
        <authorList>
            <person name="Tani A."/>
            <person name="Ola A."/>
            <person name="Ogura Y."/>
            <person name="Katsura K."/>
            <person name="Hayashi T."/>
        </authorList>
    </citation>
    <scope>NUCLEOTIDE SEQUENCE</scope>
    <source>
        <strain evidence="1">DSM 16372</strain>
    </source>
</reference>
<gene>
    <name evidence="1" type="ORF">BHAOGJBA_3518</name>
</gene>
<comment type="caution">
    <text evidence="1">The sequence shown here is derived from an EMBL/GenBank/DDBJ whole genome shotgun (WGS) entry which is preliminary data.</text>
</comment>
<dbReference type="RefSeq" id="WP_197430452.1">
    <property type="nucleotide sequence ID" value="NZ_BPQO01000015.1"/>
</dbReference>
<dbReference type="Proteomes" id="UP001055247">
    <property type="component" value="Unassembled WGS sequence"/>
</dbReference>